<reference evidence="2 3" key="1">
    <citation type="submission" date="2015-08" db="EMBL/GenBank/DDBJ databases">
        <title>Complete genome sequence of Rufibacter tibetensis strain 1351t, a radiation-resistant bacterium from tibet plateau.</title>
        <authorList>
            <person name="Dai J."/>
        </authorList>
    </citation>
    <scope>NUCLEOTIDE SEQUENCE [LARGE SCALE GENOMIC DNA]</scope>
    <source>
        <strain evidence="2 3">1351</strain>
    </source>
</reference>
<dbReference type="KEGG" id="rti:DC20_03915"/>
<feature type="signal peptide" evidence="1">
    <location>
        <begin position="1"/>
        <end position="18"/>
    </location>
</feature>
<protein>
    <recommendedName>
        <fullName evidence="4">DUF4369 domain-containing protein</fullName>
    </recommendedName>
</protein>
<keyword evidence="3" id="KW-1185">Reference proteome</keyword>
<sequence>MKYLYLLLVMLFSLALKAQEKTDYIITVSGDSIAGKVTYAPGDKIVFRAAGQKKQVEFRPLEIKAYFHKGTLKMSKFNVSEKRAVFFYHYRSNEDAELFKEATGIEVTQKGKINLYHVLPIHTYNASSPGHVFFEIADSEDLYVSDYYNVNVIGLWDKQEAINTLATLVKSNPALHSRVSGMKGKFNFAFIDAIVKEYNSWYALESKKLNK</sequence>
<dbReference type="AlphaFoldDB" id="A0A0P0C153"/>
<keyword evidence="1" id="KW-0732">Signal</keyword>
<accession>A0A0P0C153</accession>
<evidence type="ECO:0000313" key="2">
    <source>
        <dbReference type="EMBL" id="ALI98284.1"/>
    </source>
</evidence>
<organism evidence="2 3">
    <name type="scientific">Rufibacter tibetensis</name>
    <dbReference type="NCBI Taxonomy" id="512763"/>
    <lineage>
        <taxon>Bacteria</taxon>
        <taxon>Pseudomonadati</taxon>
        <taxon>Bacteroidota</taxon>
        <taxon>Cytophagia</taxon>
        <taxon>Cytophagales</taxon>
        <taxon>Hymenobacteraceae</taxon>
        <taxon>Rufibacter</taxon>
    </lineage>
</organism>
<dbReference type="EMBL" id="CP012643">
    <property type="protein sequence ID" value="ALI98284.1"/>
    <property type="molecule type" value="Genomic_DNA"/>
</dbReference>
<evidence type="ECO:0008006" key="4">
    <source>
        <dbReference type="Google" id="ProtNLM"/>
    </source>
</evidence>
<gene>
    <name evidence="2" type="ORF">DC20_03915</name>
</gene>
<dbReference type="Proteomes" id="UP000061382">
    <property type="component" value="Chromosome"/>
</dbReference>
<evidence type="ECO:0000256" key="1">
    <source>
        <dbReference type="SAM" id="SignalP"/>
    </source>
</evidence>
<dbReference type="RefSeq" id="WP_062542642.1">
    <property type="nucleotide sequence ID" value="NZ_CP012643.1"/>
</dbReference>
<proteinExistence type="predicted"/>
<feature type="chain" id="PRO_5006042360" description="DUF4369 domain-containing protein" evidence="1">
    <location>
        <begin position="19"/>
        <end position="211"/>
    </location>
</feature>
<evidence type="ECO:0000313" key="3">
    <source>
        <dbReference type="Proteomes" id="UP000061382"/>
    </source>
</evidence>
<name>A0A0P0C153_9BACT</name>
<dbReference type="PATRIC" id="fig|512763.3.peg.871"/>